<reference evidence="2 3" key="1">
    <citation type="submission" date="2016-05" db="EMBL/GenBank/DDBJ databases">
        <title>Genome Sequence of Pseudomonas citronellolis Strain SJTE-3, an Estrogens and Persistent Organic Pollutants degradation strain.</title>
        <authorList>
            <person name="Liang R."/>
        </authorList>
    </citation>
    <scope>NUCLEOTIDE SEQUENCE [LARGE SCALE GENOMIC DNA]</scope>
    <source>
        <strain evidence="2 3">SJTE-3</strain>
    </source>
</reference>
<accession>A0A1A9KKL7</accession>
<dbReference type="RefSeq" id="WP_064584880.1">
    <property type="nucleotide sequence ID" value="NZ_CALEBV010000173.1"/>
</dbReference>
<dbReference type="PROSITE" id="PS51257">
    <property type="entry name" value="PROKAR_LIPOPROTEIN"/>
    <property type="match status" value="1"/>
</dbReference>
<dbReference type="EMBL" id="CP015878">
    <property type="protein sequence ID" value="ANI18147.1"/>
    <property type="molecule type" value="Genomic_DNA"/>
</dbReference>
<protein>
    <recommendedName>
        <fullName evidence="4">Lipoprotein</fullName>
    </recommendedName>
</protein>
<keyword evidence="1" id="KW-0732">Signal</keyword>
<name>A0A1A9KKL7_9PSED</name>
<feature type="chain" id="PRO_5008391853" description="Lipoprotein" evidence="1">
    <location>
        <begin position="19"/>
        <end position="243"/>
    </location>
</feature>
<feature type="signal peptide" evidence="1">
    <location>
        <begin position="1"/>
        <end position="18"/>
    </location>
</feature>
<sequence>MRRALVLSALLGLLTGCAGTPDPSGTWINQAAIDAASKSGKLREALLAYGPNLEWRLDTKSQQATYSNGFEQGEGQLSQDPADKKHWQVAFYGSKQEELAVDGKQLVQVGSENWPEQRFARPEQQGPAPIGASFQRALYGSFLKGTWVIQEGPGQGSKVTFQADGRVEGMPSADRYALCLAGDCAAMSGDSDSIWLQQGRQGREYLFQREDDKLELFEAVNRAQADEMPEYAPGKRVWLLERD</sequence>
<evidence type="ECO:0008006" key="4">
    <source>
        <dbReference type="Google" id="ProtNLM"/>
    </source>
</evidence>
<evidence type="ECO:0000313" key="3">
    <source>
        <dbReference type="Proteomes" id="UP000077748"/>
    </source>
</evidence>
<organism evidence="2 3">
    <name type="scientific">Pseudomonas citronellolis</name>
    <dbReference type="NCBI Taxonomy" id="53408"/>
    <lineage>
        <taxon>Bacteria</taxon>
        <taxon>Pseudomonadati</taxon>
        <taxon>Pseudomonadota</taxon>
        <taxon>Gammaproteobacteria</taxon>
        <taxon>Pseudomonadales</taxon>
        <taxon>Pseudomonadaceae</taxon>
        <taxon>Pseudomonas</taxon>
    </lineage>
</organism>
<dbReference type="AlphaFoldDB" id="A0A1A9KKL7"/>
<evidence type="ECO:0000256" key="1">
    <source>
        <dbReference type="SAM" id="SignalP"/>
    </source>
</evidence>
<dbReference type="Proteomes" id="UP000077748">
    <property type="component" value="Chromosome"/>
</dbReference>
<gene>
    <name evidence="2" type="ORF">A9C11_30910</name>
</gene>
<evidence type="ECO:0000313" key="2">
    <source>
        <dbReference type="EMBL" id="ANI18147.1"/>
    </source>
</evidence>
<proteinExistence type="predicted"/>